<dbReference type="Proteomes" id="UP000054248">
    <property type="component" value="Unassembled WGS sequence"/>
</dbReference>
<dbReference type="HOGENOM" id="CLU_1462374_0_0_1"/>
<organism evidence="2 3">
    <name type="scientific">Tulasnella calospora MUT 4182</name>
    <dbReference type="NCBI Taxonomy" id="1051891"/>
    <lineage>
        <taxon>Eukaryota</taxon>
        <taxon>Fungi</taxon>
        <taxon>Dikarya</taxon>
        <taxon>Basidiomycota</taxon>
        <taxon>Agaricomycotina</taxon>
        <taxon>Agaricomycetes</taxon>
        <taxon>Cantharellales</taxon>
        <taxon>Tulasnellaceae</taxon>
        <taxon>Tulasnella</taxon>
    </lineage>
</organism>
<feature type="region of interest" description="Disordered" evidence="1">
    <location>
        <begin position="65"/>
        <end position="94"/>
    </location>
</feature>
<reference evidence="3" key="2">
    <citation type="submission" date="2015-01" db="EMBL/GenBank/DDBJ databases">
        <title>Evolutionary Origins and Diversification of the Mycorrhizal Mutualists.</title>
        <authorList>
            <consortium name="DOE Joint Genome Institute"/>
            <consortium name="Mycorrhizal Genomics Consortium"/>
            <person name="Kohler A."/>
            <person name="Kuo A."/>
            <person name="Nagy L.G."/>
            <person name="Floudas D."/>
            <person name="Copeland A."/>
            <person name="Barry K.W."/>
            <person name="Cichocki N."/>
            <person name="Veneault-Fourrey C."/>
            <person name="LaButti K."/>
            <person name="Lindquist E.A."/>
            <person name="Lipzen A."/>
            <person name="Lundell T."/>
            <person name="Morin E."/>
            <person name="Murat C."/>
            <person name="Riley R."/>
            <person name="Ohm R."/>
            <person name="Sun H."/>
            <person name="Tunlid A."/>
            <person name="Henrissat B."/>
            <person name="Grigoriev I.V."/>
            <person name="Hibbett D.S."/>
            <person name="Martin F."/>
        </authorList>
    </citation>
    <scope>NUCLEOTIDE SEQUENCE [LARGE SCALE GENOMIC DNA]</scope>
    <source>
        <strain evidence="3">MUT 4182</strain>
    </source>
</reference>
<keyword evidence="3" id="KW-1185">Reference proteome</keyword>
<dbReference type="AlphaFoldDB" id="A0A0C3Q5R5"/>
<evidence type="ECO:0000313" key="2">
    <source>
        <dbReference type="EMBL" id="KIO18991.1"/>
    </source>
</evidence>
<proteinExistence type="predicted"/>
<evidence type="ECO:0000256" key="1">
    <source>
        <dbReference type="SAM" id="MobiDB-lite"/>
    </source>
</evidence>
<evidence type="ECO:0000313" key="3">
    <source>
        <dbReference type="Proteomes" id="UP000054248"/>
    </source>
</evidence>
<sequence>MSEVGARTLRSTARRIQWTVSNLDQAPHAVPEVTSELMTTADPSKLKTLSSTAFPRRFKWRDINQDLGAQPPGHPITDPTNPPFKPAKSSQQEHLDSDAETVWMSDPQADAWLDGPRTSVSEHVEKSKFLGEDVVNIGSSVVRILLSCKPVVVSVEAEDPEVLSIKRSVSTARSKDPFTFLPGLK</sequence>
<accession>A0A0C3Q5R5</accession>
<gene>
    <name evidence="2" type="ORF">M407DRAFT_31349</name>
</gene>
<name>A0A0C3Q5R5_9AGAM</name>
<reference evidence="2 3" key="1">
    <citation type="submission" date="2014-04" db="EMBL/GenBank/DDBJ databases">
        <authorList>
            <consortium name="DOE Joint Genome Institute"/>
            <person name="Kuo A."/>
            <person name="Girlanda M."/>
            <person name="Perotto S."/>
            <person name="Kohler A."/>
            <person name="Nagy L.G."/>
            <person name="Floudas D."/>
            <person name="Copeland A."/>
            <person name="Barry K.W."/>
            <person name="Cichocki N."/>
            <person name="Veneault-Fourrey C."/>
            <person name="LaButti K."/>
            <person name="Lindquist E.A."/>
            <person name="Lipzen A."/>
            <person name="Lundell T."/>
            <person name="Morin E."/>
            <person name="Murat C."/>
            <person name="Sun H."/>
            <person name="Tunlid A."/>
            <person name="Henrissat B."/>
            <person name="Grigoriev I.V."/>
            <person name="Hibbett D.S."/>
            <person name="Martin F."/>
            <person name="Nordberg H.P."/>
            <person name="Cantor M.N."/>
            <person name="Hua S.X."/>
        </authorList>
    </citation>
    <scope>NUCLEOTIDE SEQUENCE [LARGE SCALE GENOMIC DNA]</scope>
    <source>
        <strain evidence="2 3">MUT 4182</strain>
    </source>
</reference>
<protein>
    <submittedName>
        <fullName evidence="2">Uncharacterized protein</fullName>
    </submittedName>
</protein>
<dbReference type="EMBL" id="KN823247">
    <property type="protein sequence ID" value="KIO18991.1"/>
    <property type="molecule type" value="Genomic_DNA"/>
</dbReference>